<dbReference type="FunFam" id="3.30.160.60:FF:000446">
    <property type="entry name" value="Zinc finger protein"/>
    <property type="match status" value="1"/>
</dbReference>
<dbReference type="GO" id="GO:0000978">
    <property type="term" value="F:RNA polymerase II cis-regulatory region sequence-specific DNA binding"/>
    <property type="evidence" value="ECO:0007669"/>
    <property type="project" value="UniProtKB-ARBA"/>
</dbReference>
<dbReference type="GO" id="GO:0045944">
    <property type="term" value="P:positive regulation of transcription by RNA polymerase II"/>
    <property type="evidence" value="ECO:0007669"/>
    <property type="project" value="UniProtKB-ARBA"/>
</dbReference>
<feature type="domain" description="C2H2-type" evidence="7">
    <location>
        <begin position="542"/>
        <end position="571"/>
    </location>
</feature>
<evidence type="ECO:0000259" key="7">
    <source>
        <dbReference type="PROSITE" id="PS50157"/>
    </source>
</evidence>
<feature type="region of interest" description="Disordered" evidence="6">
    <location>
        <begin position="84"/>
        <end position="147"/>
    </location>
</feature>
<dbReference type="GO" id="GO:0008270">
    <property type="term" value="F:zinc ion binding"/>
    <property type="evidence" value="ECO:0007669"/>
    <property type="project" value="UniProtKB-KW"/>
</dbReference>
<dbReference type="GO" id="GO:0005634">
    <property type="term" value="C:nucleus"/>
    <property type="evidence" value="ECO:0007669"/>
    <property type="project" value="UniProtKB-ARBA"/>
</dbReference>
<evidence type="ECO:0000256" key="2">
    <source>
        <dbReference type="ARBA" id="ARBA00022737"/>
    </source>
</evidence>
<dbReference type="SUPFAM" id="SSF57667">
    <property type="entry name" value="beta-beta-alpha zinc fingers"/>
    <property type="match status" value="3"/>
</dbReference>
<dbReference type="InterPro" id="IPR036236">
    <property type="entry name" value="Znf_C2H2_sf"/>
</dbReference>
<sequence>MDHSHSTTFAPHYHQPASFDTEKVDYGFDSMLGHDTCLTHGLDSLGTCNNTENACLDQRCFDHYGKTSAAKNVLEIGLDMKASIDKAPHRNDQANNARPSRAKTRSQSTMSASPAKTMSAAATRASAHRQKRRRQSEQLQQHQHQHQLDYHQPSNIHLHSSHFPHGQNLQHIEPTAVLQTVNESLHHNFHMPLLNGHHPSFGDFQQHSGVFTPSNSYGRWPQAVAPSWTNMMGQATIANCMPMSWPTHTGCNEGASVDCTSACGDNKCWSQCGDGDDADCCFDTSCAELDFSHAACCFEPTCADLEPCLDSSCQEAAIPCNDSHCVGTTVSTTPASVSVTTPSAEPEPLVSAILSPGESNRDVSFDIDSAMGQSFGFAHGLDHSFTDELNHNDGNLTSSHGGSALNQNAVFSLSSHSPTPKTELVTENQSMNGDADFTCKWLCEDGILCSKTFGDNKELQDHCKNEHVKNLKKGENGFCCTWYGCIRPGPFSQKSKLERHMQTHTGWALTDKPVKCNICGIMLSAKQSLEQHMRTHSGEKPWKCEHEGCGARFKQQSALTMHMRTHTGEKPLMCEICGKRFGESSNLSKHRRTHNVRGSHVCEHCGKDFHRLDQLRRHLQTHLSDGDRKSSKSS</sequence>
<organism evidence="8 9">
    <name type="scientific">Fusarium longipes</name>
    <dbReference type="NCBI Taxonomy" id="694270"/>
    <lineage>
        <taxon>Eukaryota</taxon>
        <taxon>Fungi</taxon>
        <taxon>Dikarya</taxon>
        <taxon>Ascomycota</taxon>
        <taxon>Pezizomycotina</taxon>
        <taxon>Sordariomycetes</taxon>
        <taxon>Hypocreomycetidae</taxon>
        <taxon>Hypocreales</taxon>
        <taxon>Nectriaceae</taxon>
        <taxon>Fusarium</taxon>
    </lineage>
</organism>
<feature type="domain" description="C2H2-type" evidence="7">
    <location>
        <begin position="514"/>
        <end position="541"/>
    </location>
</feature>
<comment type="caution">
    <text evidence="8">The sequence shown here is derived from an EMBL/GenBank/DDBJ whole genome shotgun (WGS) entry which is preliminary data.</text>
</comment>
<dbReference type="PROSITE" id="PS50157">
    <property type="entry name" value="ZINC_FINGER_C2H2_2"/>
    <property type="match status" value="4"/>
</dbReference>
<evidence type="ECO:0000256" key="4">
    <source>
        <dbReference type="ARBA" id="ARBA00022833"/>
    </source>
</evidence>
<dbReference type="InterPro" id="IPR013087">
    <property type="entry name" value="Znf_C2H2_type"/>
</dbReference>
<keyword evidence="2" id="KW-0677">Repeat</keyword>
<gene>
    <name evidence="8" type="ORF">FLONG3_9164</name>
</gene>
<evidence type="ECO:0000256" key="6">
    <source>
        <dbReference type="SAM" id="MobiDB-lite"/>
    </source>
</evidence>
<dbReference type="PANTHER" id="PTHR19818:SF139">
    <property type="entry name" value="PAIR-RULE PROTEIN ODD-PAIRED"/>
    <property type="match status" value="1"/>
</dbReference>
<dbReference type="Gene3D" id="3.30.160.60">
    <property type="entry name" value="Classic Zinc Finger"/>
    <property type="match status" value="5"/>
</dbReference>
<feature type="domain" description="C2H2-type" evidence="7">
    <location>
        <begin position="572"/>
        <end position="599"/>
    </location>
</feature>
<dbReference type="SMART" id="SM00355">
    <property type="entry name" value="ZnF_C2H2"/>
    <property type="match status" value="6"/>
</dbReference>
<dbReference type="FunFam" id="3.30.160.60:FF:000125">
    <property type="entry name" value="Putative zinc finger protein 143"/>
    <property type="match status" value="1"/>
</dbReference>
<dbReference type="PANTHER" id="PTHR19818">
    <property type="entry name" value="ZINC FINGER PROTEIN ZIC AND GLI"/>
    <property type="match status" value="1"/>
</dbReference>
<dbReference type="Pfam" id="PF00096">
    <property type="entry name" value="zf-C2H2"/>
    <property type="match status" value="4"/>
</dbReference>
<dbReference type="Proteomes" id="UP000266234">
    <property type="component" value="Unassembled WGS sequence"/>
</dbReference>
<evidence type="ECO:0000256" key="1">
    <source>
        <dbReference type="ARBA" id="ARBA00022723"/>
    </source>
</evidence>
<evidence type="ECO:0000313" key="8">
    <source>
        <dbReference type="EMBL" id="RGP65661.1"/>
    </source>
</evidence>
<accession>A0A395RZW4</accession>
<feature type="compositionally biased region" description="Polar residues" evidence="6">
    <location>
        <begin position="105"/>
        <end position="116"/>
    </location>
</feature>
<dbReference type="PROSITE" id="PS00028">
    <property type="entry name" value="ZINC_FINGER_C2H2_1"/>
    <property type="match status" value="4"/>
</dbReference>
<feature type="domain" description="C2H2-type" evidence="7">
    <location>
        <begin position="600"/>
        <end position="627"/>
    </location>
</feature>
<reference evidence="8 9" key="1">
    <citation type="journal article" date="2018" name="PLoS Pathog.">
        <title>Evolution of structural diversity of trichothecenes, a family of toxins produced by plant pathogenic and entomopathogenic fungi.</title>
        <authorList>
            <person name="Proctor R.H."/>
            <person name="McCormick S.P."/>
            <person name="Kim H.S."/>
            <person name="Cardoza R.E."/>
            <person name="Stanley A.M."/>
            <person name="Lindo L."/>
            <person name="Kelly A."/>
            <person name="Brown D.W."/>
            <person name="Lee T."/>
            <person name="Vaughan M.M."/>
            <person name="Alexander N.J."/>
            <person name="Busman M."/>
            <person name="Gutierrez S."/>
        </authorList>
    </citation>
    <scope>NUCLEOTIDE SEQUENCE [LARGE SCALE GENOMIC DNA]</scope>
    <source>
        <strain evidence="8 9">NRRL 20695</strain>
    </source>
</reference>
<dbReference type="GO" id="GO:0000981">
    <property type="term" value="F:DNA-binding transcription factor activity, RNA polymerase II-specific"/>
    <property type="evidence" value="ECO:0007669"/>
    <property type="project" value="TreeGrafter"/>
</dbReference>
<dbReference type="EMBL" id="PXOG01000232">
    <property type="protein sequence ID" value="RGP65661.1"/>
    <property type="molecule type" value="Genomic_DNA"/>
</dbReference>
<dbReference type="InterPro" id="IPR050329">
    <property type="entry name" value="GLI_C2H2-zinc-finger"/>
</dbReference>
<dbReference type="OrthoDB" id="3437960at2759"/>
<protein>
    <recommendedName>
        <fullName evidence="7">C2H2-type domain-containing protein</fullName>
    </recommendedName>
</protein>
<keyword evidence="3 5" id="KW-0863">Zinc-finger</keyword>
<evidence type="ECO:0000313" key="9">
    <source>
        <dbReference type="Proteomes" id="UP000266234"/>
    </source>
</evidence>
<evidence type="ECO:0000256" key="5">
    <source>
        <dbReference type="PROSITE-ProRule" id="PRU00042"/>
    </source>
</evidence>
<proteinExistence type="predicted"/>
<dbReference type="STRING" id="694270.A0A395RZW4"/>
<dbReference type="FunFam" id="3.30.160.60:FF:000557">
    <property type="entry name" value="zinc finger and SCAN domain-containing protein 29"/>
    <property type="match status" value="1"/>
</dbReference>
<evidence type="ECO:0000256" key="3">
    <source>
        <dbReference type="ARBA" id="ARBA00022771"/>
    </source>
</evidence>
<dbReference type="AlphaFoldDB" id="A0A395RZW4"/>
<keyword evidence="9" id="KW-1185">Reference proteome</keyword>
<name>A0A395RZW4_9HYPO</name>
<keyword evidence="1" id="KW-0479">Metal-binding</keyword>
<keyword evidence="4" id="KW-0862">Zinc</keyword>